<sequence>MEERESVKKPDPGRRAKMMAFAVMLAVPAVLTGCGSKDECDPQVDNSCEYMGSSGGGGGYYHYTGSGYSSKGYNSSGAKSSGFGSGGSHSGFFSGG</sequence>
<keyword evidence="3" id="KW-1185">Reference proteome</keyword>
<feature type="compositionally biased region" description="Low complexity" evidence="1">
    <location>
        <begin position="73"/>
        <end position="82"/>
    </location>
</feature>
<proteinExistence type="predicted"/>
<dbReference type="RefSeq" id="WP_305023868.1">
    <property type="nucleotide sequence ID" value="NZ_JAUQTB010000004.1"/>
</dbReference>
<reference evidence="2 3" key="1">
    <citation type="submission" date="2023-07" db="EMBL/GenBank/DDBJ databases">
        <title>Paenibacillus sp. JX-17 nov. isolated from soil.</title>
        <authorList>
            <person name="Wan Y."/>
            <person name="Liu B."/>
        </authorList>
    </citation>
    <scope>NUCLEOTIDE SEQUENCE [LARGE SCALE GENOMIC DNA]</scope>
    <source>
        <strain evidence="2 3">JX-17</strain>
    </source>
</reference>
<evidence type="ECO:0000313" key="2">
    <source>
        <dbReference type="EMBL" id="MDO7906665.1"/>
    </source>
</evidence>
<gene>
    <name evidence="2" type="ORF">Q5741_09550</name>
</gene>
<organism evidence="2 3">
    <name type="scientific">Paenibacillus lacisoli</name>
    <dbReference type="NCBI Taxonomy" id="3064525"/>
    <lineage>
        <taxon>Bacteria</taxon>
        <taxon>Bacillati</taxon>
        <taxon>Bacillota</taxon>
        <taxon>Bacilli</taxon>
        <taxon>Bacillales</taxon>
        <taxon>Paenibacillaceae</taxon>
        <taxon>Paenibacillus</taxon>
    </lineage>
</organism>
<evidence type="ECO:0000313" key="3">
    <source>
        <dbReference type="Proteomes" id="UP001240171"/>
    </source>
</evidence>
<dbReference type="PROSITE" id="PS51257">
    <property type="entry name" value="PROKAR_LIPOPROTEIN"/>
    <property type="match status" value="1"/>
</dbReference>
<feature type="compositionally biased region" description="Gly residues" evidence="1">
    <location>
        <begin position="83"/>
        <end position="96"/>
    </location>
</feature>
<dbReference type="Proteomes" id="UP001240171">
    <property type="component" value="Unassembled WGS sequence"/>
</dbReference>
<name>A0ABT9CBM5_9BACL</name>
<evidence type="ECO:0008006" key="4">
    <source>
        <dbReference type="Google" id="ProtNLM"/>
    </source>
</evidence>
<accession>A0ABT9CBM5</accession>
<feature type="region of interest" description="Disordered" evidence="1">
    <location>
        <begin position="73"/>
        <end position="96"/>
    </location>
</feature>
<dbReference type="EMBL" id="JAUQTB010000004">
    <property type="protein sequence ID" value="MDO7906665.1"/>
    <property type="molecule type" value="Genomic_DNA"/>
</dbReference>
<comment type="caution">
    <text evidence="2">The sequence shown here is derived from an EMBL/GenBank/DDBJ whole genome shotgun (WGS) entry which is preliminary data.</text>
</comment>
<protein>
    <recommendedName>
        <fullName evidence="4">Lipoprotein</fullName>
    </recommendedName>
</protein>
<evidence type="ECO:0000256" key="1">
    <source>
        <dbReference type="SAM" id="MobiDB-lite"/>
    </source>
</evidence>